<dbReference type="InterPro" id="IPR036864">
    <property type="entry name" value="Zn2-C6_fun-type_DNA-bd_sf"/>
</dbReference>
<protein>
    <submittedName>
        <fullName evidence="9">Protein STB5</fullName>
    </submittedName>
</protein>
<dbReference type="GO" id="GO:0005634">
    <property type="term" value="C:nucleus"/>
    <property type="evidence" value="ECO:0007669"/>
    <property type="project" value="UniProtKB-SubCell"/>
</dbReference>
<keyword evidence="2" id="KW-0479">Metal-binding</keyword>
<keyword evidence="10" id="KW-1185">Reference proteome</keyword>
<dbReference type="Pfam" id="PF00172">
    <property type="entry name" value="Zn_clus"/>
    <property type="match status" value="1"/>
</dbReference>
<dbReference type="PROSITE" id="PS00463">
    <property type="entry name" value="ZN2_CY6_FUNGAL_1"/>
    <property type="match status" value="1"/>
</dbReference>
<comment type="caution">
    <text evidence="9">The sequence shown here is derived from an EMBL/GenBank/DDBJ whole genome shotgun (WGS) entry which is preliminary data.</text>
</comment>
<evidence type="ECO:0000313" key="9">
    <source>
        <dbReference type="EMBL" id="KAJ9137503.1"/>
    </source>
</evidence>
<dbReference type="SMART" id="SM00906">
    <property type="entry name" value="Fungal_trans"/>
    <property type="match status" value="1"/>
</dbReference>
<evidence type="ECO:0000256" key="5">
    <source>
        <dbReference type="ARBA" id="ARBA00023125"/>
    </source>
</evidence>
<evidence type="ECO:0000256" key="4">
    <source>
        <dbReference type="ARBA" id="ARBA00023015"/>
    </source>
</evidence>
<dbReference type="SUPFAM" id="SSF57701">
    <property type="entry name" value="Zn2/Cys6 DNA-binding domain"/>
    <property type="match status" value="1"/>
</dbReference>
<dbReference type="GO" id="GO:0008270">
    <property type="term" value="F:zinc ion binding"/>
    <property type="evidence" value="ECO:0007669"/>
    <property type="project" value="InterPro"/>
</dbReference>
<evidence type="ECO:0000256" key="7">
    <source>
        <dbReference type="ARBA" id="ARBA00023242"/>
    </source>
</evidence>
<dbReference type="GO" id="GO:0006351">
    <property type="term" value="P:DNA-templated transcription"/>
    <property type="evidence" value="ECO:0007669"/>
    <property type="project" value="InterPro"/>
</dbReference>
<keyword evidence="4" id="KW-0805">Transcription regulation</keyword>
<evidence type="ECO:0000256" key="3">
    <source>
        <dbReference type="ARBA" id="ARBA00022833"/>
    </source>
</evidence>
<keyword evidence="6" id="KW-0804">Transcription</keyword>
<dbReference type="InterPro" id="IPR007219">
    <property type="entry name" value="XnlR_reg_dom"/>
</dbReference>
<evidence type="ECO:0000256" key="1">
    <source>
        <dbReference type="ARBA" id="ARBA00004123"/>
    </source>
</evidence>
<organism evidence="9 10">
    <name type="scientific">Pleurostoma richardsiae</name>
    <dbReference type="NCBI Taxonomy" id="41990"/>
    <lineage>
        <taxon>Eukaryota</taxon>
        <taxon>Fungi</taxon>
        <taxon>Dikarya</taxon>
        <taxon>Ascomycota</taxon>
        <taxon>Pezizomycotina</taxon>
        <taxon>Sordariomycetes</taxon>
        <taxon>Sordariomycetidae</taxon>
        <taxon>Calosphaeriales</taxon>
        <taxon>Pleurostomataceae</taxon>
        <taxon>Pleurostoma</taxon>
    </lineage>
</organism>
<sequence length="673" mass="74581">MASECKRSILSCSRCRKRKMRCDRQLPSCSQCLSAKANCTGISANAESDVPRSIVQHLESEIARLETELLQDGQLEVVHASDILLQMPSSLRLGAGAADRTASAQTKATGGVGSVRNHADRDLRTSIMSSGSLQAIVSATLPYGSGATDLLSRVRMGMTPSSAKVGEKSSRTTSINPKANKGSILLEPTILRSIPGDIVQRLMRKYLNTIHRDNPFLVTSVVVEQFNNVAEVLGWQAQTQASSDGPLPVIASHDFLVVYLVLAISVTLGSANDGHEERCMALSMSLFEEGIQHLYSLPSFPSDIAWLQTILLVLLYATVCPRSANVWVLSGAAMRSCLELGLHREPPDSMALDVEAIELRRRVFWAAYCMDRSICSALQLPLSTPDEAINTELPSPTQDPFQGSIVYQKLLSAILHVHFHGEPIPAGLTWEDWLTRMEERLRSWKKLHSQASSHHENADFKMARGMMMLHRPSPRVPLPSPRSLLLAFEAAATSERIHREHIQTGFFRRPWLSAHHTLEAATVVLFCLRHGYDAVTERFSAAQVFDMAKLFTSNFLAIAAHGWPEVSVYAGIYERLLGPLLERVFLRNSALGEQFGPAQDTELMRLLYPGPAHLDNLRFGLRQEQEEFSPFDFNLFMGDDEVWTAGLDLAEQAPEVEQRWDMGLPVDVDFGIS</sequence>
<dbReference type="PANTHER" id="PTHR47782:SF2">
    <property type="entry name" value="TRANSCRIPTION FACTOR, PUTATIVE (AFU_ORTHOLOGUE AFUA_4G12570)-RELATED"/>
    <property type="match status" value="1"/>
</dbReference>
<evidence type="ECO:0000259" key="8">
    <source>
        <dbReference type="PROSITE" id="PS50048"/>
    </source>
</evidence>
<dbReference type="GO" id="GO:0000981">
    <property type="term" value="F:DNA-binding transcription factor activity, RNA polymerase II-specific"/>
    <property type="evidence" value="ECO:0007669"/>
    <property type="project" value="InterPro"/>
</dbReference>
<dbReference type="InterPro" id="IPR052202">
    <property type="entry name" value="Yeast_MetPath_Reg"/>
</dbReference>
<reference evidence="9" key="1">
    <citation type="submission" date="2022-07" db="EMBL/GenBank/DDBJ databases">
        <title>Fungi with potential for degradation of polypropylene.</title>
        <authorList>
            <person name="Gostincar C."/>
        </authorList>
    </citation>
    <scope>NUCLEOTIDE SEQUENCE</scope>
    <source>
        <strain evidence="9">EXF-13308</strain>
    </source>
</reference>
<dbReference type="CDD" id="cd14723">
    <property type="entry name" value="ZIP_Ppr1"/>
    <property type="match status" value="1"/>
</dbReference>
<name>A0AA38R535_9PEZI</name>
<dbReference type="Proteomes" id="UP001174694">
    <property type="component" value="Unassembled WGS sequence"/>
</dbReference>
<evidence type="ECO:0000313" key="10">
    <source>
        <dbReference type="Proteomes" id="UP001174694"/>
    </source>
</evidence>
<keyword evidence="3" id="KW-0862">Zinc</keyword>
<keyword evidence="7" id="KW-0539">Nucleus</keyword>
<comment type="subcellular location">
    <subcellularLocation>
        <location evidence="1">Nucleus</location>
    </subcellularLocation>
</comment>
<proteinExistence type="predicted"/>
<feature type="domain" description="Zn(2)-C6 fungal-type" evidence="8">
    <location>
        <begin position="11"/>
        <end position="40"/>
    </location>
</feature>
<dbReference type="CDD" id="cd00067">
    <property type="entry name" value="GAL4"/>
    <property type="match status" value="1"/>
</dbReference>
<evidence type="ECO:0000256" key="6">
    <source>
        <dbReference type="ARBA" id="ARBA00023163"/>
    </source>
</evidence>
<dbReference type="Pfam" id="PF04082">
    <property type="entry name" value="Fungal_trans"/>
    <property type="match status" value="1"/>
</dbReference>
<dbReference type="InterPro" id="IPR001138">
    <property type="entry name" value="Zn2Cys6_DnaBD"/>
</dbReference>
<keyword evidence="5" id="KW-0238">DNA-binding</keyword>
<dbReference type="PROSITE" id="PS50048">
    <property type="entry name" value="ZN2_CY6_FUNGAL_2"/>
    <property type="match status" value="1"/>
</dbReference>
<dbReference type="CDD" id="cd12148">
    <property type="entry name" value="fungal_TF_MHR"/>
    <property type="match status" value="1"/>
</dbReference>
<dbReference type="GO" id="GO:0045944">
    <property type="term" value="P:positive regulation of transcription by RNA polymerase II"/>
    <property type="evidence" value="ECO:0007669"/>
    <property type="project" value="TreeGrafter"/>
</dbReference>
<accession>A0AA38R535</accession>
<dbReference type="AlphaFoldDB" id="A0AA38R535"/>
<evidence type="ECO:0000256" key="2">
    <source>
        <dbReference type="ARBA" id="ARBA00022723"/>
    </source>
</evidence>
<dbReference type="PANTHER" id="PTHR47782">
    <property type="entry name" value="ZN(II)2CYS6 TRANSCRIPTION FACTOR (EUROFUNG)-RELATED"/>
    <property type="match status" value="1"/>
</dbReference>
<dbReference type="Gene3D" id="4.10.240.10">
    <property type="entry name" value="Zn(2)-C6 fungal-type DNA-binding domain"/>
    <property type="match status" value="1"/>
</dbReference>
<dbReference type="GO" id="GO:0043565">
    <property type="term" value="F:sequence-specific DNA binding"/>
    <property type="evidence" value="ECO:0007669"/>
    <property type="project" value="TreeGrafter"/>
</dbReference>
<dbReference type="EMBL" id="JANBVO010000034">
    <property type="protein sequence ID" value="KAJ9137503.1"/>
    <property type="molecule type" value="Genomic_DNA"/>
</dbReference>
<gene>
    <name evidence="9" type="ORF">NKR23_g9047</name>
</gene>
<dbReference type="SMART" id="SM00066">
    <property type="entry name" value="GAL4"/>
    <property type="match status" value="1"/>
</dbReference>